<keyword evidence="16" id="KW-1185">Reference proteome</keyword>
<keyword evidence="14" id="KW-1133">Transmembrane helix</keyword>
<protein>
    <recommendedName>
        <fullName evidence="4 13">Tetraacyldisaccharide 4'-kinase</fullName>
        <ecNumber evidence="3 13">2.7.1.130</ecNumber>
    </recommendedName>
    <alternativeName>
        <fullName evidence="12 13">Lipid A 4'-kinase</fullName>
    </alternativeName>
</protein>
<dbReference type="PANTHER" id="PTHR42724">
    <property type="entry name" value="TETRAACYLDISACCHARIDE 4'-KINASE"/>
    <property type="match status" value="1"/>
</dbReference>
<dbReference type="GO" id="GO:0009245">
    <property type="term" value="P:lipid A biosynthetic process"/>
    <property type="evidence" value="ECO:0007669"/>
    <property type="project" value="UniProtKB-UniRule"/>
</dbReference>
<evidence type="ECO:0000256" key="5">
    <source>
        <dbReference type="ARBA" id="ARBA00022516"/>
    </source>
</evidence>
<keyword evidence="7 13" id="KW-0808">Transferase</keyword>
<dbReference type="GO" id="GO:0009244">
    <property type="term" value="P:lipopolysaccharide core region biosynthetic process"/>
    <property type="evidence" value="ECO:0007669"/>
    <property type="project" value="TreeGrafter"/>
</dbReference>
<evidence type="ECO:0000256" key="10">
    <source>
        <dbReference type="ARBA" id="ARBA00022840"/>
    </source>
</evidence>
<reference evidence="15 16" key="1">
    <citation type="journal article" date="2014" name="Genome Announc.">
        <title>Draft genome sequences of eight enterohepatic helicobacter species isolated from both laboratory and wild rodents.</title>
        <authorList>
            <person name="Sheh A."/>
            <person name="Shen Z."/>
            <person name="Fox J.G."/>
        </authorList>
    </citation>
    <scope>NUCLEOTIDE SEQUENCE [LARGE SCALE GENOMIC DNA]</scope>
    <source>
        <strain evidence="15 16">MIT-03-7007</strain>
    </source>
</reference>
<dbReference type="GO" id="GO:0005886">
    <property type="term" value="C:plasma membrane"/>
    <property type="evidence" value="ECO:0007669"/>
    <property type="project" value="TreeGrafter"/>
</dbReference>
<feature type="transmembrane region" description="Helical" evidence="14">
    <location>
        <begin position="17"/>
        <end position="35"/>
    </location>
</feature>
<dbReference type="EC" id="2.7.1.130" evidence="3 13"/>
<evidence type="ECO:0000256" key="9">
    <source>
        <dbReference type="ARBA" id="ARBA00022777"/>
    </source>
</evidence>
<keyword evidence="10 13" id="KW-0067">ATP-binding</keyword>
<evidence type="ECO:0000256" key="13">
    <source>
        <dbReference type="HAMAP-Rule" id="MF_00409"/>
    </source>
</evidence>
<dbReference type="PANTHER" id="PTHR42724:SF1">
    <property type="entry name" value="TETRAACYLDISACCHARIDE 4'-KINASE, MITOCHONDRIAL-RELATED"/>
    <property type="match status" value="1"/>
</dbReference>
<dbReference type="Proteomes" id="UP000029920">
    <property type="component" value="Unassembled WGS sequence"/>
</dbReference>
<keyword evidence="14" id="KW-0812">Transmembrane</keyword>
<comment type="caution">
    <text evidence="15">The sequence shown here is derived from an EMBL/GenBank/DDBJ whole genome shotgun (WGS) entry which is preliminary data.</text>
</comment>
<evidence type="ECO:0000256" key="8">
    <source>
        <dbReference type="ARBA" id="ARBA00022741"/>
    </source>
</evidence>
<gene>
    <name evidence="13" type="primary">lpxK</name>
    <name evidence="15" type="ORF">LS72_001000</name>
</gene>
<dbReference type="NCBIfam" id="TIGR00682">
    <property type="entry name" value="lpxK"/>
    <property type="match status" value="1"/>
</dbReference>
<proteinExistence type="inferred from homology"/>
<keyword evidence="11 13" id="KW-0443">Lipid metabolism</keyword>
<comment type="pathway">
    <text evidence="2 13">Glycolipid biosynthesis; lipid IV(A) biosynthesis; lipid IV(A) from (3R)-3-hydroxytetradecanoyl-[acyl-carrier-protein] and UDP-N-acetyl-alpha-D-glucosamine: step 6/6.</text>
</comment>
<evidence type="ECO:0000256" key="14">
    <source>
        <dbReference type="SAM" id="Phobius"/>
    </source>
</evidence>
<keyword evidence="14" id="KW-0472">Membrane</keyword>
<dbReference type="HAMAP" id="MF_00409">
    <property type="entry name" value="LpxK"/>
    <property type="match status" value="1"/>
</dbReference>
<evidence type="ECO:0000256" key="2">
    <source>
        <dbReference type="ARBA" id="ARBA00004870"/>
    </source>
</evidence>
<dbReference type="Pfam" id="PF02606">
    <property type="entry name" value="LpxK"/>
    <property type="match status" value="1"/>
</dbReference>
<comment type="similarity">
    <text evidence="13">Belongs to the LpxK family.</text>
</comment>
<accession>A0A4V6I6S8</accession>
<evidence type="ECO:0000256" key="6">
    <source>
        <dbReference type="ARBA" id="ARBA00022556"/>
    </source>
</evidence>
<comment type="catalytic activity">
    <reaction evidence="13">
        <text>a lipid A disaccharide + ATP = a lipid IVA + ADP + H(+)</text>
        <dbReference type="Rhea" id="RHEA:67840"/>
        <dbReference type="ChEBI" id="CHEBI:15378"/>
        <dbReference type="ChEBI" id="CHEBI:30616"/>
        <dbReference type="ChEBI" id="CHEBI:176343"/>
        <dbReference type="ChEBI" id="CHEBI:176425"/>
        <dbReference type="ChEBI" id="CHEBI:456216"/>
        <dbReference type="EC" id="2.7.1.130"/>
    </reaction>
</comment>
<name>A0A4V6I6S8_9HELI</name>
<evidence type="ECO:0000313" key="16">
    <source>
        <dbReference type="Proteomes" id="UP000029920"/>
    </source>
</evidence>
<dbReference type="GO" id="GO:0009029">
    <property type="term" value="F:lipid-A 4'-kinase activity"/>
    <property type="evidence" value="ECO:0007669"/>
    <property type="project" value="UniProtKB-UniRule"/>
</dbReference>
<sequence length="301" mass="33933">MRGIERYFYAPSLWQKALAIVLLPISALYCVIATLKRVFSRYEDFGIPIISVGNLVIGGSGKSPFILEVAREYSKVCIILRGYGRKSKGLKVVSVNGEIFEDSTNVGDEAIMMAKALKNASVIVCENRKKGILEAKKRGVSIIFLDDGFRFNFKKLNILLQPKLEPYFDFCIPSGGYRERKSAYKKADILIKEGIDYKREVKLVNPTKRMLLLTAIANPSRLDEYLPDVVGKITLKDHSYFDKAKILEEYARLKATSLLVTQKDVPKLETFGLPLSVLQLEIVIIPEVKQSIREYIAKALS</sequence>
<evidence type="ECO:0000256" key="3">
    <source>
        <dbReference type="ARBA" id="ARBA00012071"/>
    </source>
</evidence>
<keyword evidence="9 13" id="KW-0418">Kinase</keyword>
<dbReference type="AlphaFoldDB" id="A0A4V6I6S8"/>
<keyword evidence="6 13" id="KW-0441">Lipid A biosynthesis</keyword>
<dbReference type="RefSeq" id="WP_034553448.1">
    <property type="nucleotide sequence ID" value="NZ_JRPC02000002.1"/>
</dbReference>
<dbReference type="NCBIfam" id="NF001892">
    <property type="entry name" value="PRK00652.1-5"/>
    <property type="match status" value="1"/>
</dbReference>
<dbReference type="EMBL" id="JRPC02000002">
    <property type="protein sequence ID" value="TLE16995.1"/>
    <property type="molecule type" value="Genomic_DNA"/>
</dbReference>
<evidence type="ECO:0000256" key="1">
    <source>
        <dbReference type="ARBA" id="ARBA00002274"/>
    </source>
</evidence>
<dbReference type="GO" id="GO:0005524">
    <property type="term" value="F:ATP binding"/>
    <property type="evidence" value="ECO:0007669"/>
    <property type="project" value="UniProtKB-UniRule"/>
</dbReference>
<dbReference type="UniPathway" id="UPA00359">
    <property type="reaction ID" value="UER00482"/>
</dbReference>
<evidence type="ECO:0000256" key="7">
    <source>
        <dbReference type="ARBA" id="ARBA00022679"/>
    </source>
</evidence>
<comment type="function">
    <text evidence="1 13">Transfers the gamma-phosphate of ATP to the 4'-position of a tetraacyldisaccharide 1-phosphate intermediate (termed DS-1-P) to form tetraacyldisaccharide 1,4'-bis-phosphate (lipid IVA).</text>
</comment>
<evidence type="ECO:0000256" key="11">
    <source>
        <dbReference type="ARBA" id="ARBA00023098"/>
    </source>
</evidence>
<organism evidence="15 16">
    <name type="scientific">Helicobacter apodemus</name>
    <dbReference type="NCBI Taxonomy" id="135569"/>
    <lineage>
        <taxon>Bacteria</taxon>
        <taxon>Pseudomonadati</taxon>
        <taxon>Campylobacterota</taxon>
        <taxon>Epsilonproteobacteria</taxon>
        <taxon>Campylobacterales</taxon>
        <taxon>Helicobacteraceae</taxon>
        <taxon>Helicobacter</taxon>
    </lineage>
</organism>
<evidence type="ECO:0000256" key="12">
    <source>
        <dbReference type="ARBA" id="ARBA00029757"/>
    </source>
</evidence>
<dbReference type="InterPro" id="IPR003758">
    <property type="entry name" value="LpxK"/>
</dbReference>
<keyword evidence="5 13" id="KW-0444">Lipid biosynthesis</keyword>
<evidence type="ECO:0000256" key="4">
    <source>
        <dbReference type="ARBA" id="ARBA00016436"/>
    </source>
</evidence>
<keyword evidence="8 13" id="KW-0547">Nucleotide-binding</keyword>
<comment type="caution">
    <text evidence="13">Lacks conserved residue(s) required for the propagation of feature annotation.</text>
</comment>
<evidence type="ECO:0000313" key="15">
    <source>
        <dbReference type="EMBL" id="TLE16995.1"/>
    </source>
</evidence>